<organism evidence="1 2">
    <name type="scientific">Glycomyces harbinensis</name>
    <dbReference type="NCBI Taxonomy" id="58114"/>
    <lineage>
        <taxon>Bacteria</taxon>
        <taxon>Bacillati</taxon>
        <taxon>Actinomycetota</taxon>
        <taxon>Actinomycetes</taxon>
        <taxon>Glycomycetales</taxon>
        <taxon>Glycomycetaceae</taxon>
        <taxon>Glycomyces</taxon>
    </lineage>
</organism>
<gene>
    <name evidence="1" type="ORF">SAMN05216270_118114</name>
</gene>
<keyword evidence="2" id="KW-1185">Reference proteome</keyword>
<name>A0A1G7C4G5_9ACTN</name>
<proteinExistence type="predicted"/>
<reference evidence="2" key="1">
    <citation type="submission" date="2016-10" db="EMBL/GenBank/DDBJ databases">
        <authorList>
            <person name="Varghese N."/>
            <person name="Submissions S."/>
        </authorList>
    </citation>
    <scope>NUCLEOTIDE SEQUENCE [LARGE SCALE GENOMIC DNA]</scope>
    <source>
        <strain evidence="2">CGMCC 4.3516</strain>
    </source>
</reference>
<dbReference type="RefSeq" id="WP_091039953.1">
    <property type="nucleotide sequence ID" value="NZ_FNAD01000018.1"/>
</dbReference>
<dbReference type="AlphaFoldDB" id="A0A1G7C4G5"/>
<sequence length="120" mass="12896">MSERPEFASFPNVTFVEGETNDSVIYSPGGSADIHLQEVFAAHGLEGSGYDWQSAVHAALVERGPLLERFAFDSEAGMFCAYGTDREALGEVATTLEALLAQPVKLVEALAVAAERDLFD</sequence>
<accession>A0A1G7C4G5</accession>
<evidence type="ECO:0000313" key="2">
    <source>
        <dbReference type="Proteomes" id="UP000198949"/>
    </source>
</evidence>
<dbReference type="EMBL" id="FNAD01000018">
    <property type="protein sequence ID" value="SDE33566.1"/>
    <property type="molecule type" value="Genomic_DNA"/>
</dbReference>
<evidence type="ECO:0000313" key="1">
    <source>
        <dbReference type="EMBL" id="SDE33566.1"/>
    </source>
</evidence>
<dbReference type="Pfam" id="PF15595">
    <property type="entry name" value="Imm51"/>
    <property type="match status" value="1"/>
</dbReference>
<dbReference type="Proteomes" id="UP000198949">
    <property type="component" value="Unassembled WGS sequence"/>
</dbReference>
<protein>
    <submittedName>
        <fullName evidence="1">Immunity protein 51</fullName>
    </submittedName>
</protein>
<dbReference type="InterPro" id="IPR028956">
    <property type="entry name" value="Imm51"/>
</dbReference>
<dbReference type="OrthoDB" id="8657476at2"/>